<comment type="caution">
    <text evidence="2">The sequence shown here is derived from an EMBL/GenBank/DDBJ whole genome shotgun (WGS) entry which is preliminary data.</text>
</comment>
<feature type="chain" id="PRO_5046863991" evidence="1">
    <location>
        <begin position="21"/>
        <end position="138"/>
    </location>
</feature>
<accession>A0ABT9JCF3</accession>
<dbReference type="Proteomes" id="UP001224997">
    <property type="component" value="Unassembled WGS sequence"/>
</dbReference>
<organism evidence="2 3">
    <name type="scientific">Paracoccus spongiarum</name>
    <dbReference type="NCBI Taxonomy" id="3064387"/>
    <lineage>
        <taxon>Bacteria</taxon>
        <taxon>Pseudomonadati</taxon>
        <taxon>Pseudomonadota</taxon>
        <taxon>Alphaproteobacteria</taxon>
        <taxon>Rhodobacterales</taxon>
        <taxon>Paracoccaceae</taxon>
        <taxon>Paracoccus</taxon>
    </lineage>
</organism>
<evidence type="ECO:0000313" key="2">
    <source>
        <dbReference type="EMBL" id="MDP5307400.1"/>
    </source>
</evidence>
<name>A0ABT9JCF3_9RHOB</name>
<dbReference type="EMBL" id="JAVAMQ010000007">
    <property type="protein sequence ID" value="MDP5307400.1"/>
    <property type="molecule type" value="Genomic_DNA"/>
</dbReference>
<reference evidence="2 3" key="1">
    <citation type="submission" date="2023-08" db="EMBL/GenBank/DDBJ databases">
        <authorList>
            <person name="Park J.-S."/>
        </authorList>
    </citation>
    <scope>NUCLEOTIDE SEQUENCE [LARGE SCALE GENOMIC DNA]</scope>
    <source>
        <strain evidence="2 3">2205BS29-5</strain>
    </source>
</reference>
<dbReference type="RefSeq" id="WP_305963244.1">
    <property type="nucleotide sequence ID" value="NZ_JAVAMQ010000007.1"/>
</dbReference>
<evidence type="ECO:0000256" key="1">
    <source>
        <dbReference type="SAM" id="SignalP"/>
    </source>
</evidence>
<keyword evidence="3" id="KW-1185">Reference proteome</keyword>
<protein>
    <submittedName>
        <fullName evidence="2">Uncharacterized protein</fullName>
    </submittedName>
</protein>
<evidence type="ECO:0000313" key="3">
    <source>
        <dbReference type="Proteomes" id="UP001224997"/>
    </source>
</evidence>
<proteinExistence type="predicted"/>
<sequence>MRRAVTIALFLAALPAASPAQEWTQFAYYLARIGPEDLRSSSGQPIRSLGGALQQDRANYHRFGIRHANDESDPVFANRDLRARIPAMVAAGGNDRGRLARMAREGRPFDVGVFVCGSGNTPSVIYIAGRGEDHSGCN</sequence>
<feature type="signal peptide" evidence="1">
    <location>
        <begin position="1"/>
        <end position="20"/>
    </location>
</feature>
<gene>
    <name evidence="2" type="ORF">Q5Y72_09880</name>
</gene>
<keyword evidence="1" id="KW-0732">Signal</keyword>